<evidence type="ECO:0000259" key="6">
    <source>
        <dbReference type="Pfam" id="PF02826"/>
    </source>
</evidence>
<dbReference type="Gene3D" id="3.40.50.720">
    <property type="entry name" value="NAD(P)-binding Rossmann-like Domain"/>
    <property type="match status" value="2"/>
</dbReference>
<dbReference type="EC" id="1.-.-.-" evidence="7"/>
<dbReference type="STRING" id="1122244.GCA_000426885_00942"/>
<dbReference type="GO" id="GO:0051287">
    <property type="term" value="F:NAD binding"/>
    <property type="evidence" value="ECO:0007669"/>
    <property type="project" value="InterPro"/>
</dbReference>
<dbReference type="GO" id="GO:0016616">
    <property type="term" value="F:oxidoreductase activity, acting on the CH-OH group of donors, NAD or NADP as acceptor"/>
    <property type="evidence" value="ECO:0007669"/>
    <property type="project" value="InterPro"/>
</dbReference>
<dbReference type="InterPro" id="IPR006140">
    <property type="entry name" value="D-isomer_DH_NAD-bd"/>
</dbReference>
<keyword evidence="8" id="KW-1185">Reference proteome</keyword>
<evidence type="ECO:0000313" key="8">
    <source>
        <dbReference type="Proteomes" id="UP000254065"/>
    </source>
</evidence>
<dbReference type="SUPFAM" id="SSF51735">
    <property type="entry name" value="NAD(P)-binding Rossmann-fold domains"/>
    <property type="match status" value="1"/>
</dbReference>
<dbReference type="CDD" id="cd12162">
    <property type="entry name" value="2-Hacid_dh_4"/>
    <property type="match status" value="1"/>
</dbReference>
<dbReference type="Pfam" id="PF02826">
    <property type="entry name" value="2-Hacid_dh_C"/>
    <property type="match status" value="1"/>
</dbReference>
<dbReference type="OrthoDB" id="9805416at2"/>
<dbReference type="AlphaFoldDB" id="A0A378QY95"/>
<dbReference type="InterPro" id="IPR036291">
    <property type="entry name" value="NAD(P)-bd_dom_sf"/>
</dbReference>
<evidence type="ECO:0000256" key="4">
    <source>
        <dbReference type="RuleBase" id="RU003719"/>
    </source>
</evidence>
<evidence type="ECO:0000256" key="3">
    <source>
        <dbReference type="ARBA" id="ARBA00023027"/>
    </source>
</evidence>
<evidence type="ECO:0000256" key="1">
    <source>
        <dbReference type="ARBA" id="ARBA00005854"/>
    </source>
</evidence>
<reference evidence="7 8" key="1">
    <citation type="submission" date="2018-06" db="EMBL/GenBank/DDBJ databases">
        <authorList>
            <consortium name="Pathogen Informatics"/>
            <person name="Doyle S."/>
        </authorList>
    </citation>
    <scope>NUCLEOTIDE SEQUENCE [LARGE SCALE GENOMIC DNA]</scope>
    <source>
        <strain evidence="7 8">NCTC12877</strain>
    </source>
</reference>
<gene>
    <name evidence="7" type="ORF">NCTC12877_00335</name>
</gene>
<keyword evidence="3" id="KW-0520">NAD</keyword>
<comment type="similarity">
    <text evidence="1 4">Belongs to the D-isomer specific 2-hydroxyacid dehydrogenase family.</text>
</comment>
<dbReference type="InterPro" id="IPR029753">
    <property type="entry name" value="D-isomer_DH_CS"/>
</dbReference>
<keyword evidence="2 4" id="KW-0560">Oxidoreductase</keyword>
<evidence type="ECO:0000313" key="7">
    <source>
        <dbReference type="EMBL" id="STZ07371.1"/>
    </source>
</evidence>
<proteinExistence type="inferred from homology"/>
<feature type="domain" description="D-isomer specific 2-hydroxyacid dehydrogenase NAD-binding" evidence="6">
    <location>
        <begin position="108"/>
        <end position="288"/>
    </location>
</feature>
<sequence>MKAVFLDRATFSDNVALPAPDGIDDYTVYDSTPQDDDIIVERCVHADIIITNKVILNRAVIDRLPNLKLIQLTATGMNNVDMTACDERGIAVKNVAGYSVDSVPEHTFMLMLTAMRAGVHYHRQATDGTWQADGRFCLLDTPIFDLAGRTLGIVGKGAIGQKVEQIATAFGMTVLYAERAGKPPRDDSYTAFDDVLARSDVISLHCPLTDDTHHLINDKTIGKMSKTPLIINVARGAVVDSGAVVRALANDRILGYATDVFEQEPPPADEPLLALKDHPRVFFTPHNAWGSENAQNRLWAILCERVSGFTKNR</sequence>
<dbReference type="Pfam" id="PF00389">
    <property type="entry name" value="2-Hacid_dh"/>
    <property type="match status" value="1"/>
</dbReference>
<name>A0A378QY95_9GAMM</name>
<dbReference type="EMBL" id="UGQB01000004">
    <property type="protein sequence ID" value="STZ07371.1"/>
    <property type="molecule type" value="Genomic_DNA"/>
</dbReference>
<feature type="domain" description="D-isomer specific 2-hydroxyacid dehydrogenase catalytic" evidence="5">
    <location>
        <begin position="22"/>
        <end position="312"/>
    </location>
</feature>
<dbReference type="PROSITE" id="PS00670">
    <property type="entry name" value="D_2_HYDROXYACID_DH_2"/>
    <property type="match status" value="1"/>
</dbReference>
<dbReference type="PANTHER" id="PTHR43761">
    <property type="entry name" value="D-ISOMER SPECIFIC 2-HYDROXYACID DEHYDROGENASE FAMILY PROTEIN (AFU_ORTHOLOGUE AFUA_1G13630)"/>
    <property type="match status" value="1"/>
</dbReference>
<accession>A0A378QY95</accession>
<dbReference type="InterPro" id="IPR050418">
    <property type="entry name" value="D-iso_2-hydroxyacid_DH_PdxB"/>
</dbReference>
<evidence type="ECO:0000256" key="2">
    <source>
        <dbReference type="ARBA" id="ARBA00023002"/>
    </source>
</evidence>
<dbReference type="Proteomes" id="UP000254065">
    <property type="component" value="Unassembled WGS sequence"/>
</dbReference>
<dbReference type="RefSeq" id="WP_029102671.1">
    <property type="nucleotide sequence ID" value="NZ_UGQB01000004.1"/>
</dbReference>
<dbReference type="InterPro" id="IPR006139">
    <property type="entry name" value="D-isomer_2_OHA_DH_cat_dom"/>
</dbReference>
<protein>
    <submittedName>
        <fullName evidence="7">2-hydroxyacid dehydrogenase HI_1556</fullName>
        <ecNumber evidence="7">1.-.-.-</ecNumber>
    </submittedName>
</protein>
<organism evidence="7 8">
    <name type="scientific">Moraxella caprae</name>
    <dbReference type="NCBI Taxonomy" id="90240"/>
    <lineage>
        <taxon>Bacteria</taxon>
        <taxon>Pseudomonadati</taxon>
        <taxon>Pseudomonadota</taxon>
        <taxon>Gammaproteobacteria</taxon>
        <taxon>Moraxellales</taxon>
        <taxon>Moraxellaceae</taxon>
        <taxon>Moraxella</taxon>
    </lineage>
</organism>
<evidence type="ECO:0000259" key="5">
    <source>
        <dbReference type="Pfam" id="PF00389"/>
    </source>
</evidence>
<dbReference type="SUPFAM" id="SSF52283">
    <property type="entry name" value="Formate/glycerate dehydrogenase catalytic domain-like"/>
    <property type="match status" value="1"/>
</dbReference>
<dbReference type="PANTHER" id="PTHR43761:SF1">
    <property type="entry name" value="D-ISOMER SPECIFIC 2-HYDROXYACID DEHYDROGENASE CATALYTIC DOMAIN-CONTAINING PROTEIN-RELATED"/>
    <property type="match status" value="1"/>
</dbReference>